<protein>
    <submittedName>
        <fullName evidence="1">Uncharacterized protein</fullName>
    </submittedName>
</protein>
<accession>A0A0A9FHB6</accession>
<sequence>MRSRSISNGTGSRWIAFMNSKPFSFFSFAIFASSARICSLALEFSHSSAKLPVIPFCSAQRSRAC</sequence>
<reference evidence="1" key="1">
    <citation type="submission" date="2014-09" db="EMBL/GenBank/DDBJ databases">
        <authorList>
            <person name="Magalhaes I.L.F."/>
            <person name="Oliveira U."/>
            <person name="Santos F.R."/>
            <person name="Vidigal T.H.D.A."/>
            <person name="Brescovit A.D."/>
            <person name="Santos A.J."/>
        </authorList>
    </citation>
    <scope>NUCLEOTIDE SEQUENCE</scope>
    <source>
        <tissue evidence="1">Shoot tissue taken approximately 20 cm above the soil surface</tissue>
    </source>
</reference>
<dbReference type="AlphaFoldDB" id="A0A0A9FHB6"/>
<organism evidence="1">
    <name type="scientific">Arundo donax</name>
    <name type="common">Giant reed</name>
    <name type="synonym">Donax arundinaceus</name>
    <dbReference type="NCBI Taxonomy" id="35708"/>
    <lineage>
        <taxon>Eukaryota</taxon>
        <taxon>Viridiplantae</taxon>
        <taxon>Streptophyta</taxon>
        <taxon>Embryophyta</taxon>
        <taxon>Tracheophyta</taxon>
        <taxon>Spermatophyta</taxon>
        <taxon>Magnoliopsida</taxon>
        <taxon>Liliopsida</taxon>
        <taxon>Poales</taxon>
        <taxon>Poaceae</taxon>
        <taxon>PACMAD clade</taxon>
        <taxon>Arundinoideae</taxon>
        <taxon>Arundineae</taxon>
        <taxon>Arundo</taxon>
    </lineage>
</organism>
<evidence type="ECO:0000313" key="1">
    <source>
        <dbReference type="EMBL" id="JAE11742.1"/>
    </source>
</evidence>
<dbReference type="EMBL" id="GBRH01186154">
    <property type="protein sequence ID" value="JAE11742.1"/>
    <property type="molecule type" value="Transcribed_RNA"/>
</dbReference>
<proteinExistence type="predicted"/>
<name>A0A0A9FHB6_ARUDO</name>
<reference evidence="1" key="2">
    <citation type="journal article" date="2015" name="Data Brief">
        <title>Shoot transcriptome of the giant reed, Arundo donax.</title>
        <authorList>
            <person name="Barrero R.A."/>
            <person name="Guerrero F.D."/>
            <person name="Moolhuijzen P."/>
            <person name="Goolsby J.A."/>
            <person name="Tidwell J."/>
            <person name="Bellgard S.E."/>
            <person name="Bellgard M.I."/>
        </authorList>
    </citation>
    <scope>NUCLEOTIDE SEQUENCE</scope>
    <source>
        <tissue evidence="1">Shoot tissue taken approximately 20 cm above the soil surface</tissue>
    </source>
</reference>